<evidence type="ECO:0000256" key="5">
    <source>
        <dbReference type="ARBA" id="ARBA00022592"/>
    </source>
</evidence>
<dbReference type="OrthoDB" id="9785113at2"/>
<keyword evidence="13" id="KW-1185">Reference proteome</keyword>
<evidence type="ECO:0000313" key="12">
    <source>
        <dbReference type="EMBL" id="SNZ13160.1"/>
    </source>
</evidence>
<dbReference type="PROSITE" id="PS50928">
    <property type="entry name" value="ABC_TM1"/>
    <property type="match status" value="1"/>
</dbReference>
<dbReference type="GO" id="GO:0005886">
    <property type="term" value="C:plasma membrane"/>
    <property type="evidence" value="ECO:0007669"/>
    <property type="project" value="UniProtKB-SubCell"/>
</dbReference>
<comment type="similarity">
    <text evidence="2 10">Belongs to the binding-protein-dependent transport system permease family. CysTW subfamily.</text>
</comment>
<dbReference type="InterPro" id="IPR051124">
    <property type="entry name" value="Phosphate_Transport_Permease"/>
</dbReference>
<evidence type="ECO:0000256" key="7">
    <source>
        <dbReference type="ARBA" id="ARBA00022989"/>
    </source>
</evidence>
<evidence type="ECO:0000256" key="10">
    <source>
        <dbReference type="RuleBase" id="RU363054"/>
    </source>
</evidence>
<dbReference type="SUPFAM" id="SSF161098">
    <property type="entry name" value="MetI-like"/>
    <property type="match status" value="1"/>
</dbReference>
<evidence type="ECO:0000313" key="13">
    <source>
        <dbReference type="Proteomes" id="UP000218627"/>
    </source>
</evidence>
<comment type="subcellular location">
    <subcellularLocation>
        <location evidence="1 9">Cell membrane</location>
        <topology evidence="1 9">Multi-pass membrane protein</topology>
    </subcellularLocation>
</comment>
<feature type="transmembrane region" description="Helical" evidence="9">
    <location>
        <begin position="294"/>
        <end position="316"/>
    </location>
</feature>
<feature type="transmembrane region" description="Helical" evidence="9">
    <location>
        <begin position="178"/>
        <end position="201"/>
    </location>
</feature>
<evidence type="ECO:0000256" key="8">
    <source>
        <dbReference type="ARBA" id="ARBA00023136"/>
    </source>
</evidence>
<dbReference type="PANTHER" id="PTHR30425:SF1">
    <property type="entry name" value="PHOSPHATE TRANSPORT SYSTEM PERMEASE PROTEIN PSTC"/>
    <property type="match status" value="1"/>
</dbReference>
<keyword evidence="5 10" id="KW-0592">Phosphate transport</keyword>
<sequence>MQIVSSVKDRANSIKIRAGRVDKFVKISLGIWALFVGLLFPLIVIFILFKESKLAIDTFGLLRFLLNPNWDPVAGDFGGLTMVVGTLTSTFLAMLIAAPVSLGIAIFITELSPKWLKPIISTAVELLAAIPSIIYGMWGFLVLAPVMGDKVEPWLQDKLSHLPIIGQLFSGIPTGVDVLTTSLVLSIMIIPFMASVVRDSFNMVPSIMKESAYGLGATQWEVIRHVVIPYTASGIAGGLILATGRALGETMAVTFVAGNNPQIPKSLFDSFTTITVALANQFTEADTGLYLSSLYLLAFILFLISFILLAVAKYMILRLEKRWKT</sequence>
<evidence type="ECO:0000256" key="2">
    <source>
        <dbReference type="ARBA" id="ARBA00007069"/>
    </source>
</evidence>
<dbReference type="AlphaFoldDB" id="A0A285NUL8"/>
<dbReference type="CDD" id="cd06261">
    <property type="entry name" value="TM_PBP2"/>
    <property type="match status" value="1"/>
</dbReference>
<feature type="domain" description="ABC transmembrane type-1" evidence="11">
    <location>
        <begin position="83"/>
        <end position="312"/>
    </location>
</feature>
<keyword evidence="6 9" id="KW-0812">Transmembrane</keyword>
<keyword evidence="3 9" id="KW-0813">Transport</keyword>
<dbReference type="GO" id="GO:0005315">
    <property type="term" value="F:phosphate transmembrane transporter activity"/>
    <property type="evidence" value="ECO:0007669"/>
    <property type="project" value="InterPro"/>
</dbReference>
<gene>
    <name evidence="12" type="ORF">SAMN06265353_0641</name>
</gene>
<evidence type="ECO:0000256" key="1">
    <source>
        <dbReference type="ARBA" id="ARBA00004651"/>
    </source>
</evidence>
<dbReference type="RefSeq" id="WP_096601044.1">
    <property type="nucleotide sequence ID" value="NZ_OBEN01000002.1"/>
</dbReference>
<protein>
    <recommendedName>
        <fullName evidence="10">Phosphate transport system permease protein</fullName>
    </recommendedName>
</protein>
<reference evidence="13" key="1">
    <citation type="submission" date="2017-09" db="EMBL/GenBank/DDBJ databases">
        <authorList>
            <person name="Varghese N."/>
            <person name="Submissions S."/>
        </authorList>
    </citation>
    <scope>NUCLEOTIDE SEQUENCE [LARGE SCALE GENOMIC DNA]</scope>
    <source>
        <strain evidence="13">DSM 2913</strain>
    </source>
</reference>
<dbReference type="EMBL" id="OBEN01000002">
    <property type="protein sequence ID" value="SNZ13160.1"/>
    <property type="molecule type" value="Genomic_DNA"/>
</dbReference>
<dbReference type="InterPro" id="IPR000515">
    <property type="entry name" value="MetI-like"/>
</dbReference>
<dbReference type="Proteomes" id="UP000218627">
    <property type="component" value="Unassembled WGS sequence"/>
</dbReference>
<proteinExistence type="inferred from homology"/>
<organism evidence="12 13">
    <name type="scientific">Hydrogenobacter hydrogenophilus</name>
    <dbReference type="NCBI Taxonomy" id="35835"/>
    <lineage>
        <taxon>Bacteria</taxon>
        <taxon>Pseudomonadati</taxon>
        <taxon>Aquificota</taxon>
        <taxon>Aquificia</taxon>
        <taxon>Aquificales</taxon>
        <taxon>Aquificaceae</taxon>
        <taxon>Hydrogenobacter</taxon>
    </lineage>
</organism>
<dbReference type="InterPro" id="IPR035906">
    <property type="entry name" value="MetI-like_sf"/>
</dbReference>
<evidence type="ECO:0000256" key="6">
    <source>
        <dbReference type="ARBA" id="ARBA00022692"/>
    </source>
</evidence>
<accession>A0A285NUL8</accession>
<dbReference type="Gene3D" id="1.10.3720.10">
    <property type="entry name" value="MetI-like"/>
    <property type="match status" value="1"/>
</dbReference>
<evidence type="ECO:0000256" key="9">
    <source>
        <dbReference type="RuleBase" id="RU363032"/>
    </source>
</evidence>
<dbReference type="NCBIfam" id="TIGR02138">
    <property type="entry name" value="phosphate_pstC"/>
    <property type="match status" value="1"/>
</dbReference>
<feature type="transmembrane region" description="Helical" evidence="9">
    <location>
        <begin position="123"/>
        <end position="147"/>
    </location>
</feature>
<feature type="transmembrane region" description="Helical" evidence="9">
    <location>
        <begin position="24"/>
        <end position="49"/>
    </location>
</feature>
<dbReference type="GO" id="GO:0006817">
    <property type="term" value="P:phosphate ion transport"/>
    <property type="evidence" value="ECO:0007669"/>
    <property type="project" value="UniProtKB-KW"/>
</dbReference>
<feature type="transmembrane region" description="Helical" evidence="9">
    <location>
        <begin position="91"/>
        <end position="111"/>
    </location>
</feature>
<feature type="transmembrane region" description="Helical" evidence="9">
    <location>
        <begin position="222"/>
        <end position="242"/>
    </location>
</feature>
<evidence type="ECO:0000256" key="4">
    <source>
        <dbReference type="ARBA" id="ARBA00022475"/>
    </source>
</evidence>
<keyword evidence="7 9" id="KW-1133">Transmembrane helix</keyword>
<comment type="function">
    <text evidence="10">Part of the binding-protein-dependent transport system for phosphate; probably responsible for the translocation of the substrate across the membrane.</text>
</comment>
<keyword evidence="4 10" id="KW-1003">Cell membrane</keyword>
<name>A0A285NUL8_9AQUI</name>
<dbReference type="PANTHER" id="PTHR30425">
    <property type="entry name" value="PHOSPHATE TRANSPORT SYSTEM PERMEASE PROTEIN PST"/>
    <property type="match status" value="1"/>
</dbReference>
<dbReference type="Pfam" id="PF00528">
    <property type="entry name" value="BPD_transp_1"/>
    <property type="match status" value="1"/>
</dbReference>
<evidence type="ECO:0000259" key="11">
    <source>
        <dbReference type="PROSITE" id="PS50928"/>
    </source>
</evidence>
<keyword evidence="8 9" id="KW-0472">Membrane</keyword>
<evidence type="ECO:0000256" key="3">
    <source>
        <dbReference type="ARBA" id="ARBA00022448"/>
    </source>
</evidence>
<dbReference type="InterPro" id="IPR011864">
    <property type="entry name" value="Phosphate_PstC"/>
</dbReference>